<dbReference type="InterPro" id="IPR036188">
    <property type="entry name" value="FAD/NAD-bd_sf"/>
</dbReference>
<dbReference type="EMBL" id="CP124616">
    <property type="protein sequence ID" value="WGW04976.1"/>
    <property type="molecule type" value="Genomic_DNA"/>
</dbReference>
<dbReference type="InterPro" id="IPR051205">
    <property type="entry name" value="UbiH/COQ6_monooxygenase"/>
</dbReference>
<dbReference type="PANTHER" id="PTHR43876">
    <property type="entry name" value="UBIQUINONE BIOSYNTHESIS MONOOXYGENASE COQ6, MITOCHONDRIAL"/>
    <property type="match status" value="1"/>
</dbReference>
<comment type="pathway">
    <text evidence="2">Cofactor biosynthesis; ubiquinone biosynthesis.</text>
</comment>
<evidence type="ECO:0000256" key="2">
    <source>
        <dbReference type="ARBA" id="ARBA00004749"/>
    </source>
</evidence>
<keyword evidence="7" id="KW-0503">Monooxygenase</keyword>
<dbReference type="Pfam" id="PF01494">
    <property type="entry name" value="FAD_binding_3"/>
    <property type="match status" value="1"/>
</dbReference>
<keyword evidence="5" id="KW-0274">FAD</keyword>
<evidence type="ECO:0000256" key="1">
    <source>
        <dbReference type="ARBA" id="ARBA00001974"/>
    </source>
</evidence>
<evidence type="ECO:0000313" key="9">
    <source>
        <dbReference type="EMBL" id="WGW04976.1"/>
    </source>
</evidence>
<feature type="domain" description="FAD-binding" evidence="8">
    <location>
        <begin position="16"/>
        <end position="353"/>
    </location>
</feature>
<evidence type="ECO:0000313" key="10">
    <source>
        <dbReference type="Proteomes" id="UP001241605"/>
    </source>
</evidence>
<organism evidence="9 10">
    <name type="scientific">Tropicibacter oceani</name>
    <dbReference type="NCBI Taxonomy" id="3058420"/>
    <lineage>
        <taxon>Bacteria</taxon>
        <taxon>Pseudomonadati</taxon>
        <taxon>Pseudomonadota</taxon>
        <taxon>Alphaproteobacteria</taxon>
        <taxon>Rhodobacterales</taxon>
        <taxon>Roseobacteraceae</taxon>
        <taxon>Tropicibacter</taxon>
    </lineage>
</organism>
<comment type="cofactor">
    <cofactor evidence="1">
        <name>FAD</name>
        <dbReference type="ChEBI" id="CHEBI:57692"/>
    </cofactor>
</comment>
<dbReference type="InterPro" id="IPR010971">
    <property type="entry name" value="UbiH/COQ6"/>
</dbReference>
<proteinExistence type="inferred from homology"/>
<evidence type="ECO:0000256" key="7">
    <source>
        <dbReference type="ARBA" id="ARBA00023033"/>
    </source>
</evidence>
<gene>
    <name evidence="9" type="ORF">QF118_05355</name>
</gene>
<keyword evidence="9" id="KW-0830">Ubiquinone</keyword>
<evidence type="ECO:0000256" key="3">
    <source>
        <dbReference type="ARBA" id="ARBA00005349"/>
    </source>
</evidence>
<evidence type="ECO:0000259" key="8">
    <source>
        <dbReference type="Pfam" id="PF01494"/>
    </source>
</evidence>
<dbReference type="PRINTS" id="PR00420">
    <property type="entry name" value="RNGMNOXGNASE"/>
</dbReference>
<dbReference type="InterPro" id="IPR002938">
    <property type="entry name" value="FAD-bd"/>
</dbReference>
<dbReference type="Proteomes" id="UP001241605">
    <property type="component" value="Chromosome"/>
</dbReference>
<dbReference type="NCBIfam" id="TIGR01988">
    <property type="entry name" value="Ubi-OHases"/>
    <property type="match status" value="1"/>
</dbReference>
<dbReference type="InterPro" id="IPR018168">
    <property type="entry name" value="Ubi_Hdrlase_CS"/>
</dbReference>
<evidence type="ECO:0000256" key="4">
    <source>
        <dbReference type="ARBA" id="ARBA00022630"/>
    </source>
</evidence>
<dbReference type="PROSITE" id="PS01304">
    <property type="entry name" value="UBIH"/>
    <property type="match status" value="1"/>
</dbReference>
<keyword evidence="4" id="KW-0285">Flavoprotein</keyword>
<sequence length="415" mass="44313">MDNPDKGRIFNRMDSDLIIVGGGLNGPALALAAAQAGLSSTVIDALPVATREAAEFDGRSYALALSSQRMLAALGLWDGLADLAQPINEIKVSDGRVGDASVFLGLHFDSAEIEEAPMGYMVEDRYLRRALLDAMEASDHITHLSGETVVSQQVDPSSVTVTLASGRDLSARLLVGADGRQSGTCARAGIRRTGWTYGQTALVCAIAHEKPHGGVAHQLFLPPGPLAILPLKGNRSSIVWSERDAQARAINALPEAQYLEILRPRFGDFLGDISLAGGRYTYPLNLTLANAFVSDRMALVGDAAHGMHPIAGQGLNAGLRDVAALAHVIAHAQRRGEDFASPQVLARYQSWRRWDTASLAAATDLFNRLFSNDNPLLRIGRDIGMALVNAAPGLRRNFIREAAGLTGELPDLMRG</sequence>
<evidence type="ECO:0000256" key="5">
    <source>
        <dbReference type="ARBA" id="ARBA00022827"/>
    </source>
</evidence>
<evidence type="ECO:0000256" key="6">
    <source>
        <dbReference type="ARBA" id="ARBA00023002"/>
    </source>
</evidence>
<dbReference type="RefSeq" id="WP_282301613.1">
    <property type="nucleotide sequence ID" value="NZ_CP124616.1"/>
</dbReference>
<name>A0ABY8QK16_9RHOB</name>
<dbReference type="Gene3D" id="3.50.50.60">
    <property type="entry name" value="FAD/NAD(P)-binding domain"/>
    <property type="match status" value="2"/>
</dbReference>
<protein>
    <submittedName>
        <fullName evidence="9">UbiH/UbiF/VisC/COQ6 family ubiquinone biosynthesis hydroxylase</fullName>
    </submittedName>
</protein>
<dbReference type="SUPFAM" id="SSF51905">
    <property type="entry name" value="FAD/NAD(P)-binding domain"/>
    <property type="match status" value="1"/>
</dbReference>
<keyword evidence="6" id="KW-0560">Oxidoreductase</keyword>
<accession>A0ABY8QK16</accession>
<keyword evidence="10" id="KW-1185">Reference proteome</keyword>
<comment type="similarity">
    <text evidence="3">Belongs to the UbiH/COQ6 family.</text>
</comment>
<reference evidence="9 10" key="1">
    <citation type="submission" date="2023-05" db="EMBL/GenBank/DDBJ databases">
        <title>YMD87, complete Genome.</title>
        <authorList>
            <person name="Zhang J."/>
            <person name="Xu X."/>
        </authorList>
    </citation>
    <scope>NUCLEOTIDE SEQUENCE [LARGE SCALE GENOMIC DNA]</scope>
    <source>
        <strain evidence="9 10">YMD87</strain>
    </source>
</reference>
<dbReference type="PANTHER" id="PTHR43876:SF7">
    <property type="entry name" value="UBIQUINONE BIOSYNTHESIS MONOOXYGENASE COQ6, MITOCHONDRIAL"/>
    <property type="match status" value="1"/>
</dbReference>